<feature type="compositionally biased region" description="Basic and acidic residues" evidence="3">
    <location>
        <begin position="1111"/>
        <end position="1123"/>
    </location>
</feature>
<dbReference type="GO" id="GO:0045211">
    <property type="term" value="C:postsynaptic membrane"/>
    <property type="evidence" value="ECO:0007669"/>
    <property type="project" value="TreeGrafter"/>
</dbReference>
<dbReference type="InterPro" id="IPR001478">
    <property type="entry name" value="PDZ"/>
</dbReference>
<reference evidence="6" key="1">
    <citation type="submission" date="2020-12" db="UniProtKB">
        <authorList>
            <consortium name="WormBaseParasite"/>
        </authorList>
    </citation>
    <scope>IDENTIFICATION</scope>
    <source>
        <strain evidence="6">MHco3</strain>
    </source>
</reference>
<dbReference type="Gene3D" id="3.80.10.10">
    <property type="entry name" value="Ribonuclease Inhibitor"/>
    <property type="match status" value="3"/>
</dbReference>
<dbReference type="GO" id="GO:0098968">
    <property type="term" value="P:neurotransmitter receptor transport postsynaptic membrane to endosome"/>
    <property type="evidence" value="ECO:0007669"/>
    <property type="project" value="TreeGrafter"/>
</dbReference>
<feature type="domain" description="PDZ" evidence="4">
    <location>
        <begin position="729"/>
        <end position="799"/>
    </location>
</feature>
<dbReference type="InterPro" id="IPR036034">
    <property type="entry name" value="PDZ_sf"/>
</dbReference>
<dbReference type="OrthoDB" id="2187496at2759"/>
<dbReference type="PROSITE" id="PS50106">
    <property type="entry name" value="PDZ"/>
    <property type="match status" value="4"/>
</dbReference>
<dbReference type="OMA" id="HYTKRAR"/>
<dbReference type="SMART" id="SM00228">
    <property type="entry name" value="PDZ"/>
    <property type="match status" value="4"/>
</dbReference>
<dbReference type="InterPro" id="IPR055414">
    <property type="entry name" value="LRR_R13L4/SHOC2-like"/>
</dbReference>
<dbReference type="WBParaSite" id="HCON_00190470-00001">
    <property type="protein sequence ID" value="HCON_00190470-00001"/>
    <property type="gene ID" value="HCON_00190470"/>
</dbReference>
<feature type="domain" description="PDZ" evidence="4">
    <location>
        <begin position="971"/>
        <end position="1052"/>
    </location>
</feature>
<protein>
    <submittedName>
        <fullName evidence="6">Protein lap4</fullName>
    </submittedName>
</protein>
<dbReference type="SMART" id="SM00369">
    <property type="entry name" value="LRR_TYP"/>
    <property type="match status" value="12"/>
</dbReference>
<dbReference type="InterPro" id="IPR001611">
    <property type="entry name" value="Leu-rich_rpt"/>
</dbReference>
<dbReference type="Gene3D" id="2.30.42.10">
    <property type="match status" value="4"/>
</dbReference>
<dbReference type="GO" id="GO:0014069">
    <property type="term" value="C:postsynaptic density"/>
    <property type="evidence" value="ECO:0007669"/>
    <property type="project" value="TreeGrafter"/>
</dbReference>
<organism evidence="5 6">
    <name type="scientific">Haemonchus contortus</name>
    <name type="common">Barber pole worm</name>
    <dbReference type="NCBI Taxonomy" id="6289"/>
    <lineage>
        <taxon>Eukaryota</taxon>
        <taxon>Metazoa</taxon>
        <taxon>Ecdysozoa</taxon>
        <taxon>Nematoda</taxon>
        <taxon>Chromadorea</taxon>
        <taxon>Rhabditida</taxon>
        <taxon>Rhabditina</taxon>
        <taxon>Rhabditomorpha</taxon>
        <taxon>Strongyloidea</taxon>
        <taxon>Trichostrongylidae</taxon>
        <taxon>Haemonchus</taxon>
    </lineage>
</organism>
<dbReference type="Pfam" id="PF00595">
    <property type="entry name" value="PDZ"/>
    <property type="match status" value="4"/>
</dbReference>
<feature type="compositionally biased region" description="Low complexity" evidence="3">
    <location>
        <begin position="1124"/>
        <end position="1133"/>
    </location>
</feature>
<proteinExistence type="predicted"/>
<dbReference type="SMART" id="SM00365">
    <property type="entry name" value="LRR_SD22"/>
    <property type="match status" value="4"/>
</dbReference>
<sequence length="1387" mass="151088">MPSFFCIPLACNRQIDSLDRRQNNLQAVPHDIDRYRGLEELLLAMNHIKELPKTLFRLTKLRLLDLSDNDIFCVPPEIASLSNLVELNLSRNDISDLPEQLKECKMLMILDLSSNPITRLPETIAHCVSLTHLGLNDVSLTQLPADIGQLVNLRSLEARDNLIRSLPTSITLLKNLQVLDLGQNELDQLPAEMGCLESLRELYIDSNDLETLPEQITKCRLLEQLDASENRLCTLPDEFGDLSQLTDVNLSDNELQSIPNSIGRLKKLTILKLEKNHIHQLTQSIGSCDQLTELFLTHNLLQELPSSIGNLRNLKNLNVDQNKLSAIPTTIGGCTSLTVLSLRENEITEIPMDIGKCERLTVLDLCSNRLSHLPFTINVLFKLQALWLSENQSQAMLKLQVERDPRTGVKVLSCYLLPQLSAHPQNDRSGQNRAFVGGPKVHFPDQDATVDDEKLPIGQFERHDTPHPKPQKLKKSSIDGHVIHHDGQTPSQPVTLALTKKPGISADTSPTTAPQPAPRSALKFQSVPPTEYEPEHNTPLHESQAVDRGQAKNVAFASDVPEAPSTCRLKRINTPHFKGVRGSLLSSPERERTTMPAPVLLESGPRRIAITRDTNGHLGLSIAGGLGSTPFIEGDCSLFVSRVTPDGPAHIAGLRVNDKLIKVNDVDVLCATHDEAVRAMNEPGDVVELTILRKENLNSSFMKSPDQSLDVSFITDPDDLPVNNRETLSVTLKRDSMGSPGFAVASSCCGVSDGGLFISYITPNGPAACQGKLAVGDRVVSINGTRLKGVRHDQAVTLLTGNPYEDVYITVVRDLVPRISPLPLPSTPLITSSPTTVSPQSNSPNVIPITKPPTTPIPYNPIADTLSWDGTTEEVVLMKDGKSLGLSIVGGCDHSSHPFGVDRPGVFISKIAANSPAARCQRLRIGDRILEVNDRDIRKAQHIEAVEALKQSGPRVVLLVTHEPQPPGMRIIEVIRKDGQSLGISIHGGVGKPAANPADERDEGIFVEKVEPSSVSHRAGLQVGHRLIEVNGDSLLGCDQSEAAAILRSSNELRILVCDGYNVPPASRIDPCECGITSARCSSKNGPADENKLVSATSISSGAGNTTVQNGDHHLEMSPRFDEPPLASSSPLPTAPVVPAAVQASKPVRVPPAVAPKPTLRNSQLQNVSPLVETTNPEKLTFASKVKNFEREIEVQKLGTKQASASNLPLPAMKPLISDNDAQKLKEDESRRRLVPCREAITPEEGADGFEKMLEDCVKSTIVCHTRKNESMPTSPGLISGEATINDFDKRALEQQKRSEWRAARLKSLDQERAEADAIMDRLQLISLPVIAEDGCSPPSELTLNNDVSVERSVGDAVAGERIVEKSVTKREIDAAFPGGDIDFADK</sequence>
<dbReference type="InterPro" id="IPR032675">
    <property type="entry name" value="LRR_dom_sf"/>
</dbReference>
<evidence type="ECO:0000313" key="6">
    <source>
        <dbReference type="WBParaSite" id="HCON_00190470-00001"/>
    </source>
</evidence>
<dbReference type="GO" id="GO:0005912">
    <property type="term" value="C:adherens junction"/>
    <property type="evidence" value="ECO:0007669"/>
    <property type="project" value="TreeGrafter"/>
</dbReference>
<dbReference type="PANTHER" id="PTHR23119:SF44">
    <property type="entry name" value="PROTEIN LAP4"/>
    <property type="match status" value="1"/>
</dbReference>
<dbReference type="InterPro" id="IPR050614">
    <property type="entry name" value="Synaptic_Scaffolding_LAP-MAGUK"/>
</dbReference>
<dbReference type="GO" id="GO:0016323">
    <property type="term" value="C:basolateral plasma membrane"/>
    <property type="evidence" value="ECO:0007669"/>
    <property type="project" value="TreeGrafter"/>
</dbReference>
<dbReference type="GO" id="GO:0045197">
    <property type="term" value="P:establishment or maintenance of epithelial cell apical/basal polarity"/>
    <property type="evidence" value="ECO:0007669"/>
    <property type="project" value="TreeGrafter"/>
</dbReference>
<feature type="region of interest" description="Disordered" evidence="3">
    <location>
        <begin position="502"/>
        <end position="521"/>
    </location>
</feature>
<evidence type="ECO:0000256" key="2">
    <source>
        <dbReference type="ARBA" id="ARBA00022737"/>
    </source>
</evidence>
<keyword evidence="2" id="KW-0677">Repeat</keyword>
<accession>A0A7I4Z6G2</accession>
<dbReference type="GO" id="GO:0019901">
    <property type="term" value="F:protein kinase binding"/>
    <property type="evidence" value="ECO:0007669"/>
    <property type="project" value="TreeGrafter"/>
</dbReference>
<name>A0A7I4Z6G2_HAECO</name>
<dbReference type="Pfam" id="PF13855">
    <property type="entry name" value="LRR_8"/>
    <property type="match status" value="2"/>
</dbReference>
<dbReference type="SUPFAM" id="SSF50156">
    <property type="entry name" value="PDZ domain-like"/>
    <property type="match status" value="4"/>
</dbReference>
<feature type="compositionally biased region" description="Low complexity" evidence="3">
    <location>
        <begin position="831"/>
        <end position="849"/>
    </location>
</feature>
<keyword evidence="1" id="KW-0433">Leucine-rich repeat</keyword>
<dbReference type="PROSITE" id="PS51450">
    <property type="entry name" value="LRR"/>
    <property type="match status" value="6"/>
</dbReference>
<evidence type="ECO:0000256" key="1">
    <source>
        <dbReference type="ARBA" id="ARBA00022614"/>
    </source>
</evidence>
<feature type="domain" description="PDZ" evidence="4">
    <location>
        <begin position="874"/>
        <end position="964"/>
    </location>
</feature>
<dbReference type="SMART" id="SM00364">
    <property type="entry name" value="LRR_BAC"/>
    <property type="match status" value="9"/>
</dbReference>
<dbReference type="FunFam" id="3.80.10.10:FF:000779">
    <property type="entry name" value="Probable inactive serine/threonine-protein kinase DDB_G0278909"/>
    <property type="match status" value="1"/>
</dbReference>
<feature type="compositionally biased region" description="Polar residues" evidence="3">
    <location>
        <begin position="1100"/>
        <end position="1110"/>
    </location>
</feature>
<feature type="region of interest" description="Disordered" evidence="3">
    <location>
        <begin position="1100"/>
        <end position="1133"/>
    </location>
</feature>
<evidence type="ECO:0000313" key="5">
    <source>
        <dbReference type="Proteomes" id="UP000025227"/>
    </source>
</evidence>
<dbReference type="PANTHER" id="PTHR23119">
    <property type="entry name" value="DISCS LARGE"/>
    <property type="match status" value="1"/>
</dbReference>
<dbReference type="Proteomes" id="UP000025227">
    <property type="component" value="Unplaced"/>
</dbReference>
<evidence type="ECO:0000259" key="4">
    <source>
        <dbReference type="PROSITE" id="PS50106"/>
    </source>
</evidence>
<dbReference type="Pfam" id="PF23598">
    <property type="entry name" value="LRR_14"/>
    <property type="match status" value="1"/>
</dbReference>
<dbReference type="GO" id="GO:0098887">
    <property type="term" value="P:neurotransmitter receptor transport, endosome to postsynaptic membrane"/>
    <property type="evidence" value="ECO:0007669"/>
    <property type="project" value="TreeGrafter"/>
</dbReference>
<dbReference type="GO" id="GO:0043113">
    <property type="term" value="P:receptor clustering"/>
    <property type="evidence" value="ECO:0007669"/>
    <property type="project" value="TreeGrafter"/>
</dbReference>
<evidence type="ECO:0000256" key="3">
    <source>
        <dbReference type="SAM" id="MobiDB-lite"/>
    </source>
</evidence>
<keyword evidence="5" id="KW-1185">Reference proteome</keyword>
<dbReference type="SUPFAM" id="SSF52058">
    <property type="entry name" value="L domain-like"/>
    <property type="match status" value="2"/>
</dbReference>
<feature type="region of interest" description="Disordered" evidence="3">
    <location>
        <begin position="831"/>
        <end position="853"/>
    </location>
</feature>
<dbReference type="InterPro" id="IPR003591">
    <property type="entry name" value="Leu-rich_rpt_typical-subtyp"/>
</dbReference>
<feature type="domain" description="PDZ" evidence="4">
    <location>
        <begin position="607"/>
        <end position="695"/>
    </location>
</feature>
<dbReference type="GO" id="GO:0098609">
    <property type="term" value="P:cell-cell adhesion"/>
    <property type="evidence" value="ECO:0007669"/>
    <property type="project" value="TreeGrafter"/>
</dbReference>